<dbReference type="AlphaFoldDB" id="A0A7G9Y136"/>
<dbReference type="InterPro" id="IPR045063">
    <property type="entry name" value="Dynamin_N"/>
</dbReference>
<evidence type="ECO:0000259" key="2">
    <source>
        <dbReference type="Pfam" id="PF00350"/>
    </source>
</evidence>
<accession>A0A7G9Y136</accession>
<dbReference type="InterPro" id="IPR051943">
    <property type="entry name" value="TRAFAC_Dynamin-like_GTPase"/>
</dbReference>
<keyword evidence="1" id="KW-0175">Coiled coil</keyword>
<protein>
    <submittedName>
        <fullName evidence="3">GTPase Era</fullName>
    </submittedName>
</protein>
<dbReference type="EMBL" id="MT630660">
    <property type="protein sequence ID" value="QNO41720.1"/>
    <property type="molecule type" value="Genomic_DNA"/>
</dbReference>
<dbReference type="PANTHER" id="PTHR43681">
    <property type="entry name" value="TRANSMEMBRANE GTPASE FZO"/>
    <property type="match status" value="1"/>
</dbReference>
<reference evidence="3" key="1">
    <citation type="submission" date="2020-06" db="EMBL/GenBank/DDBJ databases">
        <title>Unique genomic features of the anaerobic methanotrophic archaea.</title>
        <authorList>
            <person name="Chadwick G.L."/>
            <person name="Skennerton C.T."/>
            <person name="Laso-Perez R."/>
            <person name="Leu A.O."/>
            <person name="Speth D.R."/>
            <person name="Yu H."/>
            <person name="Morgan-Lang C."/>
            <person name="Hatzenpichler R."/>
            <person name="Goudeau D."/>
            <person name="Malmstrom R."/>
            <person name="Brazelton W.J."/>
            <person name="Woyke T."/>
            <person name="Hallam S.J."/>
            <person name="Tyson G.W."/>
            <person name="Wegener G."/>
            <person name="Boetius A."/>
            <person name="Orphan V."/>
        </authorList>
    </citation>
    <scope>NUCLEOTIDE SEQUENCE</scope>
</reference>
<dbReference type="PANTHER" id="PTHR43681:SF1">
    <property type="entry name" value="SARCALUMENIN"/>
    <property type="match status" value="1"/>
</dbReference>
<proteinExistence type="predicted"/>
<dbReference type="SUPFAM" id="SSF52540">
    <property type="entry name" value="P-loop containing nucleoside triphosphate hydrolases"/>
    <property type="match status" value="1"/>
</dbReference>
<feature type="coiled-coil region" evidence="1">
    <location>
        <begin position="605"/>
        <end position="632"/>
    </location>
</feature>
<evidence type="ECO:0000256" key="1">
    <source>
        <dbReference type="SAM" id="Coils"/>
    </source>
</evidence>
<evidence type="ECO:0000313" key="3">
    <source>
        <dbReference type="EMBL" id="QNO41720.1"/>
    </source>
</evidence>
<organism evidence="3">
    <name type="scientific">Candidatus Methanogaster sp. ANME-2c ERB4</name>
    <dbReference type="NCBI Taxonomy" id="2759911"/>
    <lineage>
        <taxon>Archaea</taxon>
        <taxon>Methanobacteriati</taxon>
        <taxon>Methanobacteriota</taxon>
        <taxon>Stenosarchaea group</taxon>
        <taxon>Methanomicrobia</taxon>
        <taxon>Methanosarcinales</taxon>
        <taxon>ANME-2 cluster</taxon>
        <taxon>Candidatus Methanogasteraceae</taxon>
        <taxon>Candidatus Methanogaster</taxon>
    </lineage>
</organism>
<name>A0A7G9Y136_9EURY</name>
<feature type="domain" description="Dynamin N-terminal" evidence="2">
    <location>
        <begin position="62"/>
        <end position="228"/>
    </location>
</feature>
<sequence>MDHKINDLAFDTLKQSMGIDSHLGFVEDLLRRHEWDEKKRTEITRSVNNIHNKEQDPNLYLGIIGAFSSGKSTLINALIRDDLLRTDVLPATTASATVICYGTELDVRIKYKDGTLKSFKHVKKEKKNLKAFLHQVTADEEVAKEVEQVTVYNPSEFLKNNLVIVDTPGTDANNERHIQVTGWSIREICDAAIIVIPADRPVSQTLTYFLGKHLSDVLHRCVFVVTKIDLIRHREREVLLKYIESRLKSELKLEQPMVFVSTPLFILDGLTGIEIDEGGSRISREDKQDLINQSLQTEKEIYGILQEQRLLILLERLSNLLSSLFSELQYDLQEMEKGYLARHQALEKNQITDLALYVKQQKDKHHKGIRNQSIDLFENVEEYVGNLKKEVLAVLREAMDGALDDATLRSTVQDGSSYMMQQAEEAIQGMLTEVFEILREISHQQLVEFENDFKVLYKSLATLGGRISVDGPEERNIRASLTFKFENHSIGISELIESDLSDEKWAIGGGLGAGALIGTLIFPGVGTVVGGIIGALLGADSLETTDQLREKYWDKLQNVIDESFYQTKKKTLEILTDAVEKVGKELNRVIDRYFEHYDQLVRQMIARDETEAAELKQRRKIIRADLDQLGSRRQQLVMSQ</sequence>
<dbReference type="InterPro" id="IPR027417">
    <property type="entry name" value="P-loop_NTPase"/>
</dbReference>
<dbReference type="Gene3D" id="3.40.50.300">
    <property type="entry name" value="P-loop containing nucleotide triphosphate hydrolases"/>
    <property type="match status" value="1"/>
</dbReference>
<dbReference type="Pfam" id="PF00350">
    <property type="entry name" value="Dynamin_N"/>
    <property type="match status" value="1"/>
</dbReference>
<gene>
    <name evidence="3" type="primary">era</name>
    <name evidence="3" type="ORF">NGDELHHK_00003</name>
</gene>